<dbReference type="Pfam" id="PF17726">
    <property type="entry name" value="DpnI_C"/>
    <property type="match status" value="1"/>
</dbReference>
<comment type="caution">
    <text evidence="2">The sequence shown here is derived from an EMBL/GenBank/DDBJ whole genome shotgun (WGS) entry which is preliminary data.</text>
</comment>
<accession>A0AAW5AIM0</accession>
<feature type="domain" description="Dam-replacing protein HTH" evidence="1">
    <location>
        <begin position="184"/>
        <end position="251"/>
    </location>
</feature>
<gene>
    <name evidence="2" type="ORF">L4H06_06885</name>
</gene>
<dbReference type="Gene3D" id="1.10.10.10">
    <property type="entry name" value="Winged helix-like DNA-binding domain superfamily/Winged helix DNA-binding domain"/>
    <property type="match status" value="1"/>
</dbReference>
<dbReference type="InterPro" id="IPR010324">
    <property type="entry name" value="DRP"/>
</dbReference>
<dbReference type="InterPro" id="IPR041368">
    <property type="entry name" value="DRP_C"/>
</dbReference>
<proteinExistence type="predicted"/>
<sequence>MHLYLNPDLVASYQKKSQKTRVLTETWMTENGYCPNCGNSTICKFKNNAPVADFFCPECDEQYELKSKAGKSLGTNVADGAYHTMIQRIQSDSNPNFFFLAYDRNHYSIKQLILVPKHFITTEMIIPRNKGIKGRPDYIMCSMNLSTLPESGKILLIDQDKVVEPSKVLQKWQDMLFLRKQKSEQKGWLLAILKCLDQLPEQFTLAQIYKFETQLATQFPNNRHIKDKIRQQLQVLRDQGLLEFSSCGQYRQINIKG</sequence>
<dbReference type="CDD" id="cd22319">
    <property type="entry name" value="DpnI-like"/>
    <property type="match status" value="1"/>
</dbReference>
<evidence type="ECO:0000259" key="1">
    <source>
        <dbReference type="Pfam" id="PF17726"/>
    </source>
</evidence>
<organism evidence="2 3">
    <name type="scientific">Neisseria lisongii</name>
    <dbReference type="NCBI Taxonomy" id="2912188"/>
    <lineage>
        <taxon>Bacteria</taxon>
        <taxon>Pseudomonadati</taxon>
        <taxon>Pseudomonadota</taxon>
        <taxon>Betaproteobacteria</taxon>
        <taxon>Neisseriales</taxon>
        <taxon>Neisseriaceae</taxon>
        <taxon>Neisseria</taxon>
    </lineage>
</organism>
<protein>
    <submittedName>
        <fullName evidence="2">Restriction endonuclease</fullName>
    </submittedName>
</protein>
<name>A0AAW5AIM0_9NEIS</name>
<keyword evidence="2" id="KW-0378">Hydrolase</keyword>
<reference evidence="2" key="1">
    <citation type="submission" date="2022-01" db="EMBL/GenBank/DDBJ databases">
        <title>Neisseria sp. ZJ104.</title>
        <authorList>
            <person name="Yang C."/>
        </authorList>
    </citation>
    <scope>NUCLEOTIDE SEQUENCE</scope>
    <source>
        <strain evidence="2">ZJ104</strain>
    </source>
</reference>
<evidence type="ECO:0000313" key="3">
    <source>
        <dbReference type="Proteomes" id="UP001201397"/>
    </source>
</evidence>
<dbReference type="GO" id="GO:0004519">
    <property type="term" value="F:endonuclease activity"/>
    <property type="evidence" value="ECO:0007669"/>
    <property type="project" value="UniProtKB-KW"/>
</dbReference>
<dbReference type="RefSeq" id="WP_237092879.1">
    <property type="nucleotide sequence ID" value="NZ_JAKKDL010000006.1"/>
</dbReference>
<evidence type="ECO:0000313" key="2">
    <source>
        <dbReference type="EMBL" id="MCF7529947.1"/>
    </source>
</evidence>
<dbReference type="InterPro" id="IPR036388">
    <property type="entry name" value="WH-like_DNA-bd_sf"/>
</dbReference>
<dbReference type="InterPro" id="IPR043025">
    <property type="entry name" value="DRP_PD-(D/E)XK_dom"/>
</dbReference>
<dbReference type="Proteomes" id="UP001201397">
    <property type="component" value="Unassembled WGS sequence"/>
</dbReference>
<keyword evidence="2" id="KW-0255">Endonuclease</keyword>
<dbReference type="Pfam" id="PF06044">
    <property type="entry name" value="DpnI"/>
    <property type="match status" value="1"/>
</dbReference>
<dbReference type="Gene3D" id="3.40.210.30">
    <property type="entry name" value="Dam replacing family, catalytic PD-(D/E)XK domain"/>
    <property type="match status" value="1"/>
</dbReference>
<dbReference type="AlphaFoldDB" id="A0AAW5AIM0"/>
<keyword evidence="2" id="KW-0540">Nuclease</keyword>
<dbReference type="EMBL" id="JAKKDL010000006">
    <property type="protein sequence ID" value="MCF7529947.1"/>
    <property type="molecule type" value="Genomic_DNA"/>
</dbReference>